<dbReference type="AlphaFoldDB" id="I1HMX0"/>
<evidence type="ECO:0000313" key="3">
    <source>
        <dbReference type="EnsemblPlants" id="KQK08019"/>
    </source>
</evidence>
<dbReference type="EnsemblPlants" id="KQK08019">
    <property type="protein sequence ID" value="KQK08019"/>
    <property type="gene ID" value="BRADI_2g39010v3"/>
</dbReference>
<evidence type="ECO:0000313" key="2">
    <source>
        <dbReference type="EMBL" id="KQK08019.1"/>
    </source>
</evidence>
<protein>
    <submittedName>
        <fullName evidence="2 3">Uncharacterized protein</fullName>
    </submittedName>
</protein>
<dbReference type="OMA" id="TMANPET"/>
<organism evidence="3">
    <name type="scientific">Brachypodium distachyon</name>
    <name type="common">Purple false brome</name>
    <name type="synonym">Trachynia distachya</name>
    <dbReference type="NCBI Taxonomy" id="15368"/>
    <lineage>
        <taxon>Eukaryota</taxon>
        <taxon>Viridiplantae</taxon>
        <taxon>Streptophyta</taxon>
        <taxon>Embryophyta</taxon>
        <taxon>Tracheophyta</taxon>
        <taxon>Spermatophyta</taxon>
        <taxon>Magnoliopsida</taxon>
        <taxon>Liliopsida</taxon>
        <taxon>Poales</taxon>
        <taxon>Poaceae</taxon>
        <taxon>BOP clade</taxon>
        <taxon>Pooideae</taxon>
        <taxon>Stipodae</taxon>
        <taxon>Brachypodieae</taxon>
        <taxon>Brachypodium</taxon>
    </lineage>
</organism>
<dbReference type="HOGENOM" id="CLU_1477128_0_0_1"/>
<dbReference type="InParanoid" id="I1HMX0"/>
<reference evidence="2 3" key="1">
    <citation type="journal article" date="2010" name="Nature">
        <title>Genome sequencing and analysis of the model grass Brachypodium distachyon.</title>
        <authorList>
            <consortium name="International Brachypodium Initiative"/>
        </authorList>
    </citation>
    <scope>NUCLEOTIDE SEQUENCE [LARGE SCALE GENOMIC DNA]</scope>
    <source>
        <strain evidence="2 3">Bd21</strain>
    </source>
</reference>
<evidence type="ECO:0000313" key="4">
    <source>
        <dbReference type="Proteomes" id="UP000008810"/>
    </source>
</evidence>
<accession>I1HMX0</accession>
<dbReference type="EMBL" id="CM000881">
    <property type="protein sequence ID" value="KQK08019.1"/>
    <property type="molecule type" value="Genomic_DNA"/>
</dbReference>
<feature type="region of interest" description="Disordered" evidence="1">
    <location>
        <begin position="81"/>
        <end position="112"/>
    </location>
</feature>
<dbReference type="Proteomes" id="UP000008810">
    <property type="component" value="Chromosome 2"/>
</dbReference>
<evidence type="ECO:0000256" key="1">
    <source>
        <dbReference type="SAM" id="MobiDB-lite"/>
    </source>
</evidence>
<keyword evidence="4" id="KW-1185">Reference proteome</keyword>
<proteinExistence type="predicted"/>
<name>I1HMX0_BRADI</name>
<reference evidence="2" key="2">
    <citation type="submission" date="2017-06" db="EMBL/GenBank/DDBJ databases">
        <title>WGS assembly of Brachypodium distachyon.</title>
        <authorList>
            <consortium name="The International Brachypodium Initiative"/>
            <person name="Lucas S."/>
            <person name="Harmon-Smith M."/>
            <person name="Lail K."/>
            <person name="Tice H."/>
            <person name="Grimwood J."/>
            <person name="Bruce D."/>
            <person name="Barry K."/>
            <person name="Shu S."/>
            <person name="Lindquist E."/>
            <person name="Wang M."/>
            <person name="Pitluck S."/>
            <person name="Vogel J.P."/>
            <person name="Garvin D.F."/>
            <person name="Mockler T.C."/>
            <person name="Schmutz J."/>
            <person name="Rokhsar D."/>
            <person name="Bevan M.W."/>
        </authorList>
    </citation>
    <scope>NUCLEOTIDE SEQUENCE</scope>
    <source>
        <strain evidence="2">Bd21</strain>
    </source>
</reference>
<dbReference type="Gramene" id="KQK08019">
    <property type="protein sequence ID" value="KQK08019"/>
    <property type="gene ID" value="BRADI_2g39010v3"/>
</dbReference>
<reference evidence="3" key="3">
    <citation type="submission" date="2018-08" db="UniProtKB">
        <authorList>
            <consortium name="EnsemblPlants"/>
        </authorList>
    </citation>
    <scope>IDENTIFICATION</scope>
    <source>
        <strain evidence="3">cv. Bd21</strain>
    </source>
</reference>
<gene>
    <name evidence="2" type="ORF">BRADI_2g39010v3</name>
</gene>
<feature type="compositionally biased region" description="Pro residues" evidence="1">
    <location>
        <begin position="83"/>
        <end position="93"/>
    </location>
</feature>
<sequence>MGRSKPSAVDDDDLASDFLQLKQEVAAQQSELVDLRKDVQRSNTTQDALVGAVDTHQVLAGVGTQMTALTDAFKSLHVQIPGTPGPSSRPPPNTEGISKPPSPLKIPNSEERQKSLELEDLKRQLEMEKEFTRRARYKPFLQHYLLKHKILLFLCTMANPETREIVGGVELNGILAINVSKCL</sequence>